<dbReference type="PANTHER" id="PTHR32282">
    <property type="entry name" value="BINDING PROTEIN TRANSPEPTIDASE, PUTATIVE-RELATED"/>
    <property type="match status" value="1"/>
</dbReference>
<evidence type="ECO:0000256" key="9">
    <source>
        <dbReference type="ARBA" id="ARBA00023316"/>
    </source>
</evidence>
<dbReference type="InterPro" id="IPR036950">
    <property type="entry name" value="PBP_transglycosylase"/>
</dbReference>
<dbReference type="InterPro" id="IPR023346">
    <property type="entry name" value="Lysozyme-like_dom_sf"/>
</dbReference>
<keyword evidence="7" id="KW-0573">Peptidoglycan synthesis</keyword>
<dbReference type="EMBL" id="BMLX01000001">
    <property type="protein sequence ID" value="GGP17774.1"/>
    <property type="molecule type" value="Genomic_DNA"/>
</dbReference>
<keyword evidence="4" id="KW-0328">Glycosyltransferase</keyword>
<keyword evidence="12" id="KW-1133">Transmembrane helix</keyword>
<proteinExistence type="predicted"/>
<evidence type="ECO:0000256" key="1">
    <source>
        <dbReference type="ARBA" id="ARBA00004377"/>
    </source>
</evidence>
<gene>
    <name evidence="14" type="ORF">GCM10010970_01480</name>
</gene>
<dbReference type="InterPro" id="IPR001264">
    <property type="entry name" value="Glyco_trans_51"/>
</dbReference>
<evidence type="ECO:0000256" key="12">
    <source>
        <dbReference type="SAM" id="Phobius"/>
    </source>
</evidence>
<dbReference type="InterPro" id="IPR050396">
    <property type="entry name" value="Glycosyltr_51/Transpeptidase"/>
</dbReference>
<comment type="catalytic activity">
    <reaction evidence="11">
        <text>[GlcNAc-(1-&gt;4)-Mur2Ac(oyl-L-Ala-gamma-D-Glu-L-Lys-D-Ala-D-Ala)](n)-di-trans,octa-cis-undecaprenyl diphosphate + beta-D-GlcNAc-(1-&gt;4)-Mur2Ac(oyl-L-Ala-gamma-D-Glu-L-Lys-D-Ala-D-Ala)-di-trans,octa-cis-undecaprenyl diphosphate = [GlcNAc-(1-&gt;4)-Mur2Ac(oyl-L-Ala-gamma-D-Glu-L-Lys-D-Ala-D-Ala)](n+1)-di-trans,octa-cis-undecaprenyl diphosphate + di-trans,octa-cis-undecaprenyl diphosphate + H(+)</text>
        <dbReference type="Rhea" id="RHEA:23708"/>
        <dbReference type="Rhea" id="RHEA-COMP:9602"/>
        <dbReference type="Rhea" id="RHEA-COMP:9603"/>
        <dbReference type="ChEBI" id="CHEBI:15378"/>
        <dbReference type="ChEBI" id="CHEBI:58405"/>
        <dbReference type="ChEBI" id="CHEBI:60033"/>
        <dbReference type="ChEBI" id="CHEBI:78435"/>
        <dbReference type="EC" id="2.4.99.28"/>
    </reaction>
</comment>
<evidence type="ECO:0000259" key="13">
    <source>
        <dbReference type="Pfam" id="PF00912"/>
    </source>
</evidence>
<keyword evidence="9" id="KW-0961">Cell wall biogenesis/degradation</keyword>
<evidence type="ECO:0000256" key="8">
    <source>
        <dbReference type="ARBA" id="ARBA00023136"/>
    </source>
</evidence>
<comment type="catalytic activity">
    <reaction evidence="10">
        <text>Preferential cleavage: (Ac)2-L-Lys-D-Ala-|-D-Ala. Also transpeptidation of peptidyl-alanyl moieties that are N-acyl substituents of D-alanine.</text>
        <dbReference type="EC" id="3.4.16.4"/>
    </reaction>
</comment>
<comment type="caution">
    <text evidence="14">The sequence shown here is derived from an EMBL/GenBank/DDBJ whole genome shotgun (WGS) entry which is preliminary data.</text>
</comment>
<feature type="transmembrane region" description="Helical" evidence="12">
    <location>
        <begin position="9"/>
        <end position="27"/>
    </location>
</feature>
<keyword evidence="3" id="KW-1003">Cell membrane</keyword>
<evidence type="ECO:0000256" key="2">
    <source>
        <dbReference type="ARBA" id="ARBA00004752"/>
    </source>
</evidence>
<keyword evidence="15" id="KW-1185">Reference proteome</keyword>
<dbReference type="Pfam" id="PF00912">
    <property type="entry name" value="Transgly"/>
    <property type="match status" value="1"/>
</dbReference>
<name>A0ABQ2P457_9NEIS</name>
<evidence type="ECO:0000256" key="3">
    <source>
        <dbReference type="ARBA" id="ARBA00022475"/>
    </source>
</evidence>
<feature type="domain" description="Glycosyl transferase family 51" evidence="13">
    <location>
        <begin position="49"/>
        <end position="180"/>
    </location>
</feature>
<evidence type="ECO:0000256" key="11">
    <source>
        <dbReference type="ARBA" id="ARBA00049902"/>
    </source>
</evidence>
<dbReference type="RefSeq" id="WP_188701323.1">
    <property type="nucleotide sequence ID" value="NZ_BMLX01000001.1"/>
</dbReference>
<dbReference type="Proteomes" id="UP000637267">
    <property type="component" value="Unassembled WGS sequence"/>
</dbReference>
<comment type="subcellular location">
    <subcellularLocation>
        <location evidence="1">Cell inner membrane</location>
        <topology evidence="1">Single-pass membrane protein</topology>
    </subcellularLocation>
</comment>
<protein>
    <recommendedName>
        <fullName evidence="13">Glycosyl transferase family 51 domain-containing protein</fullName>
    </recommendedName>
</protein>
<evidence type="ECO:0000256" key="7">
    <source>
        <dbReference type="ARBA" id="ARBA00022984"/>
    </source>
</evidence>
<accession>A0ABQ2P457</accession>
<keyword evidence="5" id="KW-0808">Transferase</keyword>
<evidence type="ECO:0000256" key="4">
    <source>
        <dbReference type="ARBA" id="ARBA00022676"/>
    </source>
</evidence>
<dbReference type="Gene3D" id="1.10.3810.10">
    <property type="entry name" value="Biosynthetic peptidoglycan transglycosylase-like"/>
    <property type="match status" value="1"/>
</dbReference>
<evidence type="ECO:0000256" key="10">
    <source>
        <dbReference type="ARBA" id="ARBA00034000"/>
    </source>
</evidence>
<dbReference type="SUPFAM" id="SSF53955">
    <property type="entry name" value="Lysozyme-like"/>
    <property type="match status" value="1"/>
</dbReference>
<sequence>MVTKRIKKIGFFSYPITCISMVLDVFYPKNIESDLHNCIALIGTYGEIIPDAFICALIVAEDHRNDIHPGIDFFAIIRAIWVKLRTGAVHGGSTIEQQFVRVATNRYERTLFRKLREQAIALILVRRVEKRKIASAYLSIAFYGTNFIGIDGLKSYFGEDLSRVTVEQALKFVSQLKYPRPEIPDLYWFYKLERRIKKLKNRS</sequence>
<evidence type="ECO:0000256" key="5">
    <source>
        <dbReference type="ARBA" id="ARBA00022679"/>
    </source>
</evidence>
<evidence type="ECO:0000256" key="6">
    <source>
        <dbReference type="ARBA" id="ARBA00022960"/>
    </source>
</evidence>
<keyword evidence="12" id="KW-0812">Transmembrane</keyword>
<reference evidence="15" key="1">
    <citation type="journal article" date="2019" name="Int. J. Syst. Evol. Microbiol.">
        <title>The Global Catalogue of Microorganisms (GCM) 10K type strain sequencing project: providing services to taxonomists for standard genome sequencing and annotation.</title>
        <authorList>
            <consortium name="The Broad Institute Genomics Platform"/>
            <consortium name="The Broad Institute Genome Sequencing Center for Infectious Disease"/>
            <person name="Wu L."/>
            <person name="Ma J."/>
        </authorList>
    </citation>
    <scope>NUCLEOTIDE SEQUENCE [LARGE SCALE GENOMIC DNA]</scope>
    <source>
        <strain evidence="15">CGMCC 1.8859</strain>
    </source>
</reference>
<evidence type="ECO:0000313" key="14">
    <source>
        <dbReference type="EMBL" id="GGP17774.1"/>
    </source>
</evidence>
<evidence type="ECO:0000313" key="15">
    <source>
        <dbReference type="Proteomes" id="UP000637267"/>
    </source>
</evidence>
<dbReference type="PANTHER" id="PTHR32282:SF11">
    <property type="entry name" value="PENICILLIN-BINDING PROTEIN 1B"/>
    <property type="match status" value="1"/>
</dbReference>
<keyword evidence="6" id="KW-0133">Cell shape</keyword>
<comment type="pathway">
    <text evidence="2">Cell wall biogenesis; peptidoglycan biosynthesis.</text>
</comment>
<keyword evidence="8 12" id="KW-0472">Membrane</keyword>
<organism evidence="14 15">
    <name type="scientific">Silvimonas iriomotensis</name>
    <dbReference type="NCBI Taxonomy" id="449662"/>
    <lineage>
        <taxon>Bacteria</taxon>
        <taxon>Pseudomonadati</taxon>
        <taxon>Pseudomonadota</taxon>
        <taxon>Betaproteobacteria</taxon>
        <taxon>Neisseriales</taxon>
        <taxon>Chitinibacteraceae</taxon>
        <taxon>Silvimonas</taxon>
    </lineage>
</organism>